<evidence type="ECO:0000256" key="3">
    <source>
        <dbReference type="ARBA" id="ARBA00023015"/>
    </source>
</evidence>
<evidence type="ECO:0000313" key="8">
    <source>
        <dbReference type="EMBL" id="KKB39572.1"/>
    </source>
</evidence>
<evidence type="ECO:0000256" key="5">
    <source>
        <dbReference type="ARBA" id="ARBA00023163"/>
    </source>
</evidence>
<dbReference type="CDD" id="cd01392">
    <property type="entry name" value="HTH_LacI"/>
    <property type="match status" value="1"/>
</dbReference>
<dbReference type="PANTHER" id="PTHR30146">
    <property type="entry name" value="LACI-RELATED TRANSCRIPTIONAL REPRESSOR"/>
    <property type="match status" value="1"/>
</dbReference>
<keyword evidence="9" id="KW-1185">Reference proteome</keyword>
<dbReference type="SUPFAM" id="SSF53822">
    <property type="entry name" value="Periplasmic binding protein-like I"/>
    <property type="match status" value="1"/>
</dbReference>
<evidence type="ECO:0000259" key="7">
    <source>
        <dbReference type="PROSITE" id="PS50943"/>
    </source>
</evidence>
<gene>
    <name evidence="8" type="ORF">QY95_02202</name>
</gene>
<dbReference type="FunFam" id="1.10.260.40:FF:000002">
    <property type="entry name" value="HTH-type transcriptional repressor PurR"/>
    <property type="match status" value="1"/>
</dbReference>
<dbReference type="GO" id="GO:0000976">
    <property type="term" value="F:transcription cis-regulatory region binding"/>
    <property type="evidence" value="ECO:0007669"/>
    <property type="project" value="TreeGrafter"/>
</dbReference>
<evidence type="ECO:0000259" key="6">
    <source>
        <dbReference type="PROSITE" id="PS50932"/>
    </source>
</evidence>
<dbReference type="PRINTS" id="PR00036">
    <property type="entry name" value="HTHLACI"/>
</dbReference>
<dbReference type="InterPro" id="IPR010982">
    <property type="entry name" value="Lambda_DNA-bd_dom_sf"/>
</dbReference>
<keyword evidence="2" id="KW-0678">Repressor</keyword>
<dbReference type="Pfam" id="PF00356">
    <property type="entry name" value="LacI"/>
    <property type="match status" value="1"/>
</dbReference>
<evidence type="ECO:0000256" key="1">
    <source>
        <dbReference type="ARBA" id="ARBA00019435"/>
    </source>
</evidence>
<name>A0A0F5I377_BACTR</name>
<dbReference type="InterPro" id="IPR046335">
    <property type="entry name" value="LacI/GalR-like_sensor"/>
</dbReference>
<organism evidence="8 9">
    <name type="scientific">Bacillus thermotolerans</name>
    <name type="common">Quasibacillus thermotolerans</name>
    <dbReference type="NCBI Taxonomy" id="1221996"/>
    <lineage>
        <taxon>Bacteria</taxon>
        <taxon>Bacillati</taxon>
        <taxon>Bacillota</taxon>
        <taxon>Bacilli</taxon>
        <taxon>Bacillales</taxon>
        <taxon>Bacillaceae</taxon>
        <taxon>Bacillus</taxon>
    </lineage>
</organism>
<dbReference type="CDD" id="cd06291">
    <property type="entry name" value="PBP1_Qymf-like"/>
    <property type="match status" value="1"/>
</dbReference>
<comment type="caution">
    <text evidence="8">The sequence shown here is derived from an EMBL/GenBank/DDBJ whole genome shotgun (WGS) entry which is preliminary data.</text>
</comment>
<sequence>MLTQIEFMPQNMIEIAVFVCYIVRDLCKGLHKRGKMMITIKDVAQEAGVSVATVSRVLNKKGYVHEETLAKVQQAINKLNYTPNEVARSLFKRDSKLVGLLLPDITNPFFPELARGVEDELQQQGFRLLFGNSDENPEKAKGYVDAFLQNQVAGLISATQTFHELNGQSVNIPTVALDRAHEKPYAVYTDSKEGGRMAARELIQRGSRKIAVLKGPSHILPVLERFLGAVEVLADTEADFHVISLTSLSDEEAGKRTKELFSQFPSVDGIIASNDMTAIAVLREAMRAGKSVPGDVQVIGFDDMPLSRLVFPALSTIRQPAYEMGSKAAQLLLKLIRKEPVTEKHIQLPVTFIERDTTRKVKRDG</sequence>
<dbReference type="AlphaFoldDB" id="A0A0F5I377"/>
<dbReference type="PROSITE" id="PS50932">
    <property type="entry name" value="HTH_LACI_2"/>
    <property type="match status" value="1"/>
</dbReference>
<protein>
    <recommendedName>
        <fullName evidence="1">Catabolite control protein A</fullName>
    </recommendedName>
</protein>
<keyword evidence="5" id="KW-0804">Transcription</keyword>
<evidence type="ECO:0000256" key="2">
    <source>
        <dbReference type="ARBA" id="ARBA00022491"/>
    </source>
</evidence>
<dbReference type="Gene3D" id="1.10.260.40">
    <property type="entry name" value="lambda repressor-like DNA-binding domains"/>
    <property type="match status" value="1"/>
</dbReference>
<dbReference type="InterPro" id="IPR028082">
    <property type="entry name" value="Peripla_BP_I"/>
</dbReference>
<dbReference type="GO" id="GO:0003700">
    <property type="term" value="F:DNA-binding transcription factor activity"/>
    <property type="evidence" value="ECO:0007669"/>
    <property type="project" value="TreeGrafter"/>
</dbReference>
<evidence type="ECO:0000256" key="4">
    <source>
        <dbReference type="ARBA" id="ARBA00023125"/>
    </source>
</evidence>
<dbReference type="SUPFAM" id="SSF47413">
    <property type="entry name" value="lambda repressor-like DNA-binding domains"/>
    <property type="match status" value="1"/>
</dbReference>
<dbReference type="PROSITE" id="PS00356">
    <property type="entry name" value="HTH_LACI_1"/>
    <property type="match status" value="1"/>
</dbReference>
<dbReference type="EMBL" id="JWIR02000040">
    <property type="protein sequence ID" value="KKB39572.1"/>
    <property type="molecule type" value="Genomic_DNA"/>
</dbReference>
<reference evidence="8" key="1">
    <citation type="submission" date="2015-02" db="EMBL/GenBank/DDBJ databases">
        <title>Genome Assembly of Bacillaceae bacterium MTCC 8252.</title>
        <authorList>
            <person name="Verma A."/>
            <person name="Khatri I."/>
            <person name="Mual P."/>
            <person name="Subramanian S."/>
            <person name="Krishnamurthi S."/>
        </authorList>
    </citation>
    <scope>NUCLEOTIDE SEQUENCE [LARGE SCALE GENOMIC DNA]</scope>
    <source>
        <strain evidence="8">MTCC 8252</strain>
    </source>
</reference>
<evidence type="ECO:0000313" key="9">
    <source>
        <dbReference type="Proteomes" id="UP000031563"/>
    </source>
</evidence>
<dbReference type="SMART" id="SM00354">
    <property type="entry name" value="HTH_LACI"/>
    <property type="match status" value="1"/>
</dbReference>
<keyword evidence="4" id="KW-0238">DNA-binding</keyword>
<dbReference type="Proteomes" id="UP000031563">
    <property type="component" value="Unassembled WGS sequence"/>
</dbReference>
<feature type="domain" description="HTH cro/C1-type" evidence="7">
    <location>
        <begin position="38"/>
        <end position="86"/>
    </location>
</feature>
<dbReference type="InterPro" id="IPR000843">
    <property type="entry name" value="HTH_LacI"/>
</dbReference>
<dbReference type="Gene3D" id="3.40.50.2300">
    <property type="match status" value="2"/>
</dbReference>
<dbReference type="Pfam" id="PF13377">
    <property type="entry name" value="Peripla_BP_3"/>
    <property type="match status" value="1"/>
</dbReference>
<dbReference type="PANTHER" id="PTHR30146:SF95">
    <property type="entry name" value="RIBOSE OPERON REPRESSOR"/>
    <property type="match status" value="1"/>
</dbReference>
<accession>A0A0F5I377</accession>
<dbReference type="InterPro" id="IPR001387">
    <property type="entry name" value="Cro/C1-type_HTH"/>
</dbReference>
<feature type="domain" description="HTH lacI-type" evidence="6">
    <location>
        <begin position="38"/>
        <end position="92"/>
    </location>
</feature>
<dbReference type="STRING" id="1221996.QY95_02202"/>
<keyword evidence="3" id="KW-0805">Transcription regulation</keyword>
<dbReference type="PROSITE" id="PS50943">
    <property type="entry name" value="HTH_CROC1"/>
    <property type="match status" value="1"/>
</dbReference>
<proteinExistence type="predicted"/>